<name>A0A6C0KLP1_9ZZZZ</name>
<evidence type="ECO:0000256" key="4">
    <source>
        <dbReference type="SAM" id="Phobius"/>
    </source>
</evidence>
<keyword evidence="2" id="KW-0067">ATP-binding</keyword>
<accession>A0A6C0KLP1</accession>
<dbReference type="InterPro" id="IPR000432">
    <property type="entry name" value="DNA_mismatch_repair_MutS_C"/>
</dbReference>
<dbReference type="SMART" id="SM00534">
    <property type="entry name" value="MUTSac"/>
    <property type="match status" value="1"/>
</dbReference>
<keyword evidence="4" id="KW-1133">Transmembrane helix</keyword>
<feature type="transmembrane region" description="Helical" evidence="4">
    <location>
        <begin position="131"/>
        <end position="149"/>
    </location>
</feature>
<evidence type="ECO:0000256" key="2">
    <source>
        <dbReference type="ARBA" id="ARBA00022840"/>
    </source>
</evidence>
<organism evidence="6">
    <name type="scientific">viral metagenome</name>
    <dbReference type="NCBI Taxonomy" id="1070528"/>
    <lineage>
        <taxon>unclassified sequences</taxon>
        <taxon>metagenomes</taxon>
        <taxon>organismal metagenomes</taxon>
    </lineage>
</organism>
<dbReference type="GO" id="GO:0140664">
    <property type="term" value="F:ATP-dependent DNA damage sensor activity"/>
    <property type="evidence" value="ECO:0007669"/>
    <property type="project" value="InterPro"/>
</dbReference>
<dbReference type="SUPFAM" id="SSF52540">
    <property type="entry name" value="P-loop containing nucleoside triphosphate hydrolases"/>
    <property type="match status" value="1"/>
</dbReference>
<dbReference type="Pfam" id="PF00488">
    <property type="entry name" value="MutS_V"/>
    <property type="match status" value="1"/>
</dbReference>
<evidence type="ECO:0000256" key="3">
    <source>
        <dbReference type="ARBA" id="ARBA00023125"/>
    </source>
</evidence>
<dbReference type="PANTHER" id="PTHR11361">
    <property type="entry name" value="DNA MISMATCH REPAIR PROTEIN MUTS FAMILY MEMBER"/>
    <property type="match status" value="1"/>
</dbReference>
<keyword evidence="3" id="KW-0238">DNA-binding</keyword>
<evidence type="ECO:0000256" key="1">
    <source>
        <dbReference type="ARBA" id="ARBA00022741"/>
    </source>
</evidence>
<dbReference type="InterPro" id="IPR027417">
    <property type="entry name" value="P-loop_NTPase"/>
</dbReference>
<dbReference type="GO" id="GO:0005524">
    <property type="term" value="F:ATP binding"/>
    <property type="evidence" value="ECO:0007669"/>
    <property type="project" value="UniProtKB-KW"/>
</dbReference>
<proteinExistence type="predicted"/>
<dbReference type="EMBL" id="MN740936">
    <property type="protein sequence ID" value="QHU18539.1"/>
    <property type="molecule type" value="Genomic_DNA"/>
</dbReference>
<dbReference type="PANTHER" id="PTHR11361:SF34">
    <property type="entry name" value="DNA MISMATCH REPAIR PROTEIN MSH1, MITOCHONDRIAL"/>
    <property type="match status" value="1"/>
</dbReference>
<dbReference type="AlphaFoldDB" id="A0A6C0KLP1"/>
<sequence>MSSTESMIDEDTFCTWIGLQTSSSKKYLHKQLSDWKSDATKLVKLSKRFKRFKDAFEKDPRFFGECYDIFKDISEIEKKLNGLLSHESQLEKESYNELLFFRPILQPLNFVPFLLTCWSFLRVYLLPGLSLLIPIFTLIAPYIILNFVFRLPITFQNYTNILHSMVSGDFTRGIESDPSSVTIQPAQLLKKFGILFVTFIQGIVQPYWSYKHLHSIDEIIVEHGTLIKRFRDKYLALQSILDSHGFTFFRCPLPNIQSERDATARAILESSYFKMALKYVGSLEVVMTLANNKDIHPVKWVTSSTPLLVINDTFDFQVPEASRKAISVSFTTKRHALLTGPNKGGKSTVLRALTVSALLAHTYGCSIGHARMTPFSTMFVCLKPDDLPGSKSRFEREIEFTAKTLEQQKPVLVFIDELYHSTNPPDALRSCNIYCDPLWKKENIVSVISTHLFELVEKANDSIQRLCCSASIDEKGDIHFDYTLSNGICKVSSVDELLKRNGLLQKNQ</sequence>
<feature type="domain" description="DNA mismatch repair proteins mutS family" evidence="5">
    <location>
        <begin position="333"/>
        <end position="501"/>
    </location>
</feature>
<evidence type="ECO:0000259" key="5">
    <source>
        <dbReference type="SMART" id="SM00534"/>
    </source>
</evidence>
<keyword evidence="4" id="KW-0812">Transmembrane</keyword>
<keyword evidence="1" id="KW-0547">Nucleotide-binding</keyword>
<dbReference type="Gene3D" id="3.40.50.300">
    <property type="entry name" value="P-loop containing nucleotide triphosphate hydrolases"/>
    <property type="match status" value="1"/>
</dbReference>
<keyword evidence="4" id="KW-0472">Membrane</keyword>
<protein>
    <recommendedName>
        <fullName evidence="5">DNA mismatch repair proteins mutS family domain-containing protein</fullName>
    </recommendedName>
</protein>
<reference evidence="6" key="1">
    <citation type="journal article" date="2020" name="Nature">
        <title>Giant virus diversity and host interactions through global metagenomics.</title>
        <authorList>
            <person name="Schulz F."/>
            <person name="Roux S."/>
            <person name="Paez-Espino D."/>
            <person name="Jungbluth S."/>
            <person name="Walsh D.A."/>
            <person name="Denef V.J."/>
            <person name="McMahon K.D."/>
            <person name="Konstantinidis K.T."/>
            <person name="Eloe-Fadrosh E.A."/>
            <person name="Kyrpides N.C."/>
            <person name="Woyke T."/>
        </authorList>
    </citation>
    <scope>NUCLEOTIDE SEQUENCE</scope>
    <source>
        <strain evidence="6">GVMAG-S-3300013006-158</strain>
    </source>
</reference>
<dbReference type="InterPro" id="IPR045076">
    <property type="entry name" value="MutS"/>
</dbReference>
<evidence type="ECO:0000313" key="6">
    <source>
        <dbReference type="EMBL" id="QHU18539.1"/>
    </source>
</evidence>
<dbReference type="GO" id="GO:0006298">
    <property type="term" value="P:mismatch repair"/>
    <property type="evidence" value="ECO:0007669"/>
    <property type="project" value="InterPro"/>
</dbReference>
<dbReference type="GO" id="GO:0005634">
    <property type="term" value="C:nucleus"/>
    <property type="evidence" value="ECO:0007669"/>
    <property type="project" value="TreeGrafter"/>
</dbReference>
<dbReference type="GO" id="GO:0030983">
    <property type="term" value="F:mismatched DNA binding"/>
    <property type="evidence" value="ECO:0007669"/>
    <property type="project" value="InterPro"/>
</dbReference>